<name>A0A166H2S3_9AGAM</name>
<feature type="region of interest" description="Disordered" evidence="1">
    <location>
        <begin position="89"/>
        <end position="177"/>
    </location>
</feature>
<protein>
    <submittedName>
        <fullName evidence="2">Uncharacterized protein</fullName>
    </submittedName>
</protein>
<feature type="compositionally biased region" description="Pro residues" evidence="1">
    <location>
        <begin position="135"/>
        <end position="158"/>
    </location>
</feature>
<feature type="compositionally biased region" description="Low complexity" evidence="1">
    <location>
        <begin position="25"/>
        <end position="35"/>
    </location>
</feature>
<evidence type="ECO:0000313" key="3">
    <source>
        <dbReference type="Proteomes" id="UP000076532"/>
    </source>
</evidence>
<evidence type="ECO:0000256" key="1">
    <source>
        <dbReference type="SAM" id="MobiDB-lite"/>
    </source>
</evidence>
<organism evidence="2 3">
    <name type="scientific">Athelia psychrophila</name>
    <dbReference type="NCBI Taxonomy" id="1759441"/>
    <lineage>
        <taxon>Eukaryota</taxon>
        <taxon>Fungi</taxon>
        <taxon>Dikarya</taxon>
        <taxon>Basidiomycota</taxon>
        <taxon>Agaricomycotina</taxon>
        <taxon>Agaricomycetes</taxon>
        <taxon>Agaricomycetidae</taxon>
        <taxon>Atheliales</taxon>
        <taxon>Atheliaceae</taxon>
        <taxon>Athelia</taxon>
    </lineage>
</organism>
<dbReference type="AlphaFoldDB" id="A0A166H2S3"/>
<keyword evidence="3" id="KW-1185">Reference proteome</keyword>
<evidence type="ECO:0000313" key="2">
    <source>
        <dbReference type="EMBL" id="KZP18421.1"/>
    </source>
</evidence>
<feature type="region of interest" description="Disordered" evidence="1">
    <location>
        <begin position="1"/>
        <end position="40"/>
    </location>
</feature>
<dbReference type="EMBL" id="KV417572">
    <property type="protein sequence ID" value="KZP18421.1"/>
    <property type="molecule type" value="Genomic_DNA"/>
</dbReference>
<feature type="compositionally biased region" description="Basic residues" evidence="1">
    <location>
        <begin position="1"/>
        <end position="24"/>
    </location>
</feature>
<reference evidence="2 3" key="1">
    <citation type="journal article" date="2016" name="Mol. Biol. Evol.">
        <title>Comparative Genomics of Early-Diverging Mushroom-Forming Fungi Provides Insights into the Origins of Lignocellulose Decay Capabilities.</title>
        <authorList>
            <person name="Nagy L.G."/>
            <person name="Riley R."/>
            <person name="Tritt A."/>
            <person name="Adam C."/>
            <person name="Daum C."/>
            <person name="Floudas D."/>
            <person name="Sun H."/>
            <person name="Yadav J.S."/>
            <person name="Pangilinan J."/>
            <person name="Larsson K.H."/>
            <person name="Matsuura K."/>
            <person name="Barry K."/>
            <person name="Labutti K."/>
            <person name="Kuo R."/>
            <person name="Ohm R.A."/>
            <person name="Bhattacharya S.S."/>
            <person name="Shirouzu T."/>
            <person name="Yoshinaga Y."/>
            <person name="Martin F.M."/>
            <person name="Grigoriev I.V."/>
            <person name="Hibbett D.S."/>
        </authorList>
    </citation>
    <scope>NUCLEOTIDE SEQUENCE [LARGE SCALE GENOMIC DNA]</scope>
    <source>
        <strain evidence="2 3">CBS 109695</strain>
    </source>
</reference>
<feature type="compositionally biased region" description="Basic and acidic residues" evidence="1">
    <location>
        <begin position="97"/>
        <end position="112"/>
    </location>
</feature>
<sequence>MRLRRGPRNRFSHHTSRRSTRSRSRASGVSPSSTRRTFTESVGTRCLVDHMGVACIFEMLPEQRRVQGGMVGVVPSESGEASVLPELEPLSHNHGHHYCDNKENISEQYNKEQRKHKHEKDGPPPNNPSHGPRTPLWPPSPSSPCTAMPPPSSAPPCTPSRGKPPSRTGSSRTGTRY</sequence>
<proteinExistence type="predicted"/>
<feature type="compositionally biased region" description="Polar residues" evidence="1">
    <location>
        <begin position="167"/>
        <end position="177"/>
    </location>
</feature>
<accession>A0A166H2S3</accession>
<dbReference type="Proteomes" id="UP000076532">
    <property type="component" value="Unassembled WGS sequence"/>
</dbReference>
<gene>
    <name evidence="2" type="ORF">FIBSPDRAFT_863664</name>
</gene>